<evidence type="ECO:0000259" key="2">
    <source>
        <dbReference type="PROSITE" id="PS50119"/>
    </source>
</evidence>
<name>A0A9W2ZKH7_BIOGL</name>
<dbReference type="PANTHER" id="PTHR25462:SF296">
    <property type="entry name" value="MEIOTIC P26, ISOFORM F"/>
    <property type="match status" value="1"/>
</dbReference>
<organism evidence="3 4">
    <name type="scientific">Biomphalaria glabrata</name>
    <name type="common">Bloodfluke planorb</name>
    <name type="synonym">Freshwater snail</name>
    <dbReference type="NCBI Taxonomy" id="6526"/>
    <lineage>
        <taxon>Eukaryota</taxon>
        <taxon>Metazoa</taxon>
        <taxon>Spiralia</taxon>
        <taxon>Lophotrochozoa</taxon>
        <taxon>Mollusca</taxon>
        <taxon>Gastropoda</taxon>
        <taxon>Heterobranchia</taxon>
        <taxon>Euthyneura</taxon>
        <taxon>Panpulmonata</taxon>
        <taxon>Hygrophila</taxon>
        <taxon>Lymnaeoidea</taxon>
        <taxon>Planorbidae</taxon>
        <taxon>Biomphalaria</taxon>
    </lineage>
</organism>
<dbReference type="SUPFAM" id="SSF57845">
    <property type="entry name" value="B-box zinc-binding domain"/>
    <property type="match status" value="1"/>
</dbReference>
<dbReference type="Proteomes" id="UP001165740">
    <property type="component" value="Chromosome 2"/>
</dbReference>
<dbReference type="GeneID" id="106050999"/>
<dbReference type="PROSITE" id="PS50119">
    <property type="entry name" value="ZF_BBOX"/>
    <property type="match status" value="1"/>
</dbReference>
<evidence type="ECO:0000313" key="3">
    <source>
        <dbReference type="Proteomes" id="UP001165740"/>
    </source>
</evidence>
<dbReference type="OrthoDB" id="6097561at2759"/>
<protein>
    <submittedName>
        <fullName evidence="4">E3 ubiquitin-protein ligase TRIM71-like isoform X1</fullName>
    </submittedName>
</protein>
<keyword evidence="3" id="KW-1185">Reference proteome</keyword>
<feature type="domain" description="B box-type" evidence="2">
    <location>
        <begin position="92"/>
        <end position="137"/>
    </location>
</feature>
<keyword evidence="1" id="KW-0479">Metal-binding</keyword>
<dbReference type="AlphaFoldDB" id="A0A9W2ZKH7"/>
<gene>
    <name evidence="4" type="primary">LOC106050999</name>
</gene>
<reference evidence="4" key="1">
    <citation type="submission" date="2025-08" db="UniProtKB">
        <authorList>
            <consortium name="RefSeq"/>
        </authorList>
    </citation>
    <scope>IDENTIFICATION</scope>
</reference>
<evidence type="ECO:0000256" key="1">
    <source>
        <dbReference type="PROSITE-ProRule" id="PRU00024"/>
    </source>
</evidence>
<dbReference type="InterPro" id="IPR000315">
    <property type="entry name" value="Znf_B-box"/>
</dbReference>
<dbReference type="Gene3D" id="3.30.160.60">
    <property type="entry name" value="Classic Zinc Finger"/>
    <property type="match status" value="1"/>
</dbReference>
<dbReference type="RefSeq" id="XP_055875444.1">
    <property type="nucleotide sequence ID" value="XM_056019469.1"/>
</dbReference>
<dbReference type="Pfam" id="PF00643">
    <property type="entry name" value="zf-B_box"/>
    <property type="match status" value="1"/>
</dbReference>
<keyword evidence="1" id="KW-0862">Zinc</keyword>
<dbReference type="GO" id="GO:0008270">
    <property type="term" value="F:zinc ion binding"/>
    <property type="evidence" value="ECO:0007669"/>
    <property type="project" value="UniProtKB-KW"/>
</dbReference>
<dbReference type="InterPro" id="IPR047153">
    <property type="entry name" value="TRIM45/56/19-like"/>
</dbReference>
<accession>A0A9W2ZKH7</accession>
<evidence type="ECO:0000313" key="4">
    <source>
        <dbReference type="RefSeq" id="XP_055875444.1"/>
    </source>
</evidence>
<keyword evidence="1" id="KW-0863">Zinc-finger</keyword>
<sequence>MPIKFLNVSPQDKERGPSYFCEMGSSSSKDSDSLMFPVVNNGTARLEENIDLEARDDKSDPALNRPIHDITRNRSTSHAITKKKRSNLSINKRNMFCSKHAHPLPFNFFCQTCFIPVCHDCTVLEHDKSKGHEIKDIKEVLESSVILFDSLKKSKHEDLSKLQRSVSELQELKDTQMTNSDYVAGLINRTFSRYEELLSQRKKALLEELANQRTDKCEKIESEIIKSRQASESLSRSLASFKSARKSRNIWEIFETYSQINEVDLTKVYNSQFDLLDPITFANINETDLLQSVLNVGEIRETVCRL</sequence>
<dbReference type="PANTHER" id="PTHR25462">
    <property type="entry name" value="BONUS, ISOFORM C-RELATED"/>
    <property type="match status" value="1"/>
</dbReference>
<proteinExistence type="predicted"/>